<protein>
    <submittedName>
        <fullName evidence="3">Pumilio homolog 1-like</fullName>
    </submittedName>
</protein>
<feature type="compositionally biased region" description="Basic and acidic residues" evidence="1">
    <location>
        <begin position="129"/>
        <end position="142"/>
    </location>
</feature>
<proteinExistence type="predicted"/>
<accession>A0A1S3D3E6</accession>
<evidence type="ECO:0000256" key="1">
    <source>
        <dbReference type="SAM" id="MobiDB-lite"/>
    </source>
</evidence>
<feature type="region of interest" description="Disordered" evidence="1">
    <location>
        <begin position="67"/>
        <end position="91"/>
    </location>
</feature>
<feature type="region of interest" description="Disordered" evidence="1">
    <location>
        <begin position="239"/>
        <end position="264"/>
    </location>
</feature>
<reference evidence="3" key="1">
    <citation type="submission" date="2025-08" db="UniProtKB">
        <authorList>
            <consortium name="RefSeq"/>
        </authorList>
    </citation>
    <scope>IDENTIFICATION</scope>
</reference>
<keyword evidence="2" id="KW-1185">Reference proteome</keyword>
<dbReference type="GeneID" id="103510619"/>
<organism evidence="2 3">
    <name type="scientific">Diaphorina citri</name>
    <name type="common">Asian citrus psyllid</name>
    <dbReference type="NCBI Taxonomy" id="121845"/>
    <lineage>
        <taxon>Eukaryota</taxon>
        <taxon>Metazoa</taxon>
        <taxon>Ecdysozoa</taxon>
        <taxon>Arthropoda</taxon>
        <taxon>Hexapoda</taxon>
        <taxon>Insecta</taxon>
        <taxon>Pterygota</taxon>
        <taxon>Neoptera</taxon>
        <taxon>Paraneoptera</taxon>
        <taxon>Hemiptera</taxon>
        <taxon>Sternorrhyncha</taxon>
        <taxon>Psylloidea</taxon>
        <taxon>Psyllidae</taxon>
        <taxon>Diaphorininae</taxon>
        <taxon>Diaphorina</taxon>
    </lineage>
</organism>
<evidence type="ECO:0000313" key="3">
    <source>
        <dbReference type="RefSeq" id="XP_008473520.1"/>
    </source>
</evidence>
<dbReference type="RefSeq" id="XP_008473520.1">
    <property type="nucleotide sequence ID" value="XM_008475298.2"/>
</dbReference>
<dbReference type="Proteomes" id="UP000079169">
    <property type="component" value="Unplaced"/>
</dbReference>
<dbReference type="STRING" id="121845.A0A1S3D3E6"/>
<feature type="region of interest" description="Disordered" evidence="1">
    <location>
        <begin position="108"/>
        <end position="142"/>
    </location>
</feature>
<gene>
    <name evidence="3" type="primary">LOC103510619</name>
</gene>
<name>A0A1S3D3E6_DIACI</name>
<sequence length="299" mass="31426">MMQMEMMDVKDMIAPSAKKLWGVEEGKEDSHKTGGGGILNLNDQMWRDSTWSTSDHGVTQGMAMVPSARRPGATFPGTDNGAGVLSPRSSDSSGLGVKMVEYVLGTSPTSKDNGLEPRMRGLVLNSDGSDVKKEKDKAPASPYDVKKELVDASGAIQTNGMVPVVQNGIDNEDKYKYSSGPGGVVCYSRTPGSRQPSPTDDGSELAAVQAAVHHSHQKPARFSDSSDHGVTQGMAMVPSARRPGATFPGTDNGAGVLSPRSSDSSGLGVKMVEYVLGTSPTSKDNGLEPRMRGLVLVSI</sequence>
<evidence type="ECO:0000313" key="2">
    <source>
        <dbReference type="Proteomes" id="UP000079169"/>
    </source>
</evidence>
<dbReference type="AlphaFoldDB" id="A0A1S3D3E6"/>
<dbReference type="KEGG" id="dci:103510619"/>
<dbReference type="PaxDb" id="121845-A0A1S3D3E6"/>